<name>A0A9P7S7Z4_9AGAR</name>
<protein>
    <recommendedName>
        <fullName evidence="4">Malate dehydrogenase</fullName>
    </recommendedName>
</protein>
<dbReference type="KEGG" id="more:E1B28_006575"/>
<evidence type="ECO:0000256" key="1">
    <source>
        <dbReference type="SAM" id="Phobius"/>
    </source>
</evidence>
<organism evidence="2 3">
    <name type="scientific">Marasmius oreades</name>
    <name type="common">fairy-ring Marasmius</name>
    <dbReference type="NCBI Taxonomy" id="181124"/>
    <lineage>
        <taxon>Eukaryota</taxon>
        <taxon>Fungi</taxon>
        <taxon>Dikarya</taxon>
        <taxon>Basidiomycota</taxon>
        <taxon>Agaricomycotina</taxon>
        <taxon>Agaricomycetes</taxon>
        <taxon>Agaricomycetidae</taxon>
        <taxon>Agaricales</taxon>
        <taxon>Marasmiineae</taxon>
        <taxon>Marasmiaceae</taxon>
        <taxon>Marasmius</taxon>
    </lineage>
</organism>
<dbReference type="PANTHER" id="PTHR35567">
    <property type="entry name" value="MALATE DEHYDROGENASE (AFU_ORTHOLOGUE AFUA_2G13800)"/>
    <property type="match status" value="1"/>
</dbReference>
<dbReference type="GeneID" id="66075651"/>
<dbReference type="AlphaFoldDB" id="A0A9P7S7Z4"/>
<dbReference type="Pfam" id="PF11937">
    <property type="entry name" value="DUF3455"/>
    <property type="match status" value="1"/>
</dbReference>
<keyword evidence="3" id="KW-1185">Reference proteome</keyword>
<dbReference type="RefSeq" id="XP_043012356.1">
    <property type="nucleotide sequence ID" value="XM_043151262.1"/>
</dbReference>
<reference evidence="2" key="1">
    <citation type="journal article" date="2021" name="Genome Biol. Evol.">
        <title>The assembled and annotated genome of the fairy-ring fungus Marasmius oreades.</title>
        <authorList>
            <person name="Hiltunen M."/>
            <person name="Ament-Velasquez S.L."/>
            <person name="Johannesson H."/>
        </authorList>
    </citation>
    <scope>NUCLEOTIDE SEQUENCE</scope>
    <source>
        <strain evidence="2">03SP1</strain>
    </source>
</reference>
<dbReference type="PANTHER" id="PTHR35567:SF1">
    <property type="entry name" value="CONSERVED FUNGAL PROTEIN (AFU_ORTHOLOGUE AFUA_1G14230)"/>
    <property type="match status" value="1"/>
</dbReference>
<dbReference type="EMBL" id="CM032183">
    <property type="protein sequence ID" value="KAG7095886.1"/>
    <property type="molecule type" value="Genomic_DNA"/>
</dbReference>
<proteinExistence type="predicted"/>
<keyword evidence="1" id="KW-0472">Membrane</keyword>
<gene>
    <name evidence="2" type="ORF">E1B28_006575</name>
</gene>
<keyword evidence="1" id="KW-1133">Transmembrane helix</keyword>
<sequence length="249" mass="25958">MGRTCLTCSSEPQPLFFLSLCGTMQLVSLLPLIFALATFAAPAETIVGRSCHEDLSIHDLGGLPAPKNPVSFVLLGVGTQNYTCSSTGTYASAGAVARLFDVSCISNTDLFPRLTKLAYDIWTTEVQASASSVAEISSLLENVGVIFGDHYFVTSPTGTGITPKWDATSGAFKGNPNAYMLGAKAAGVSAPTGSFDIDWLYLTNLGGSVGGKLADGIYRTSTNGGQPPASCTPGESTTVKYTAFYYLTG</sequence>
<feature type="transmembrane region" description="Helical" evidence="1">
    <location>
        <begin position="16"/>
        <end position="40"/>
    </location>
</feature>
<evidence type="ECO:0000313" key="2">
    <source>
        <dbReference type="EMBL" id="KAG7095886.1"/>
    </source>
</evidence>
<keyword evidence="1" id="KW-0812">Transmembrane</keyword>
<dbReference type="OrthoDB" id="1859733at2759"/>
<comment type="caution">
    <text evidence="2">The sequence shown here is derived from an EMBL/GenBank/DDBJ whole genome shotgun (WGS) entry which is preliminary data.</text>
</comment>
<dbReference type="InterPro" id="IPR021851">
    <property type="entry name" value="DUF3455"/>
</dbReference>
<evidence type="ECO:0000313" key="3">
    <source>
        <dbReference type="Proteomes" id="UP001049176"/>
    </source>
</evidence>
<accession>A0A9P7S7Z4</accession>
<dbReference type="Proteomes" id="UP001049176">
    <property type="component" value="Chromosome 3"/>
</dbReference>
<evidence type="ECO:0008006" key="4">
    <source>
        <dbReference type="Google" id="ProtNLM"/>
    </source>
</evidence>